<dbReference type="Pfam" id="PF02036">
    <property type="entry name" value="SCP2"/>
    <property type="match status" value="1"/>
</dbReference>
<accession>A0A0T6DS83</accession>
<comment type="caution">
    <text evidence="2">The sequence shown here is derived from an EMBL/GenBank/DDBJ whole genome shotgun (WGS) entry which is preliminary data.</text>
</comment>
<dbReference type="InterPro" id="IPR003033">
    <property type="entry name" value="SCP2_sterol-bd_dom"/>
</dbReference>
<keyword evidence="3" id="KW-1185">Reference proteome</keyword>
<dbReference type="STRING" id="554343.AS194_07310"/>
<sequence>MFTIPVLDIKSDPLDALLAVVGYRLSMLADSDNEDVKALFADRNVTIEFASTESDIARSFRFDNGQFSQQSGHAKAADLTITFKDSMTGVKLLTKGSLPAFMTAVQEGKLSIEGDYSLMMWFNKLAKHIVPAVPEECKPYLQKAKPYAYKAQKFAEHWVGFAKHKLGK</sequence>
<proteinExistence type="predicted"/>
<gene>
    <name evidence="2" type="ORF">AS194_07310</name>
</gene>
<evidence type="ECO:0000313" key="2">
    <source>
        <dbReference type="EMBL" id="KRU22737.1"/>
    </source>
</evidence>
<evidence type="ECO:0000313" key="3">
    <source>
        <dbReference type="Proteomes" id="UP000051202"/>
    </source>
</evidence>
<dbReference type="AlphaFoldDB" id="A0A0T6DS83"/>
<dbReference type="Gene3D" id="3.30.1050.10">
    <property type="entry name" value="SCP2 sterol-binding domain"/>
    <property type="match status" value="1"/>
</dbReference>
<feature type="domain" description="SCP2" evidence="1">
    <location>
        <begin position="35"/>
        <end position="127"/>
    </location>
</feature>
<protein>
    <recommendedName>
        <fullName evidence="1">SCP2 domain-containing protein</fullName>
    </recommendedName>
</protein>
<evidence type="ECO:0000259" key="1">
    <source>
        <dbReference type="Pfam" id="PF02036"/>
    </source>
</evidence>
<dbReference type="Proteomes" id="UP000051202">
    <property type="component" value="Unassembled WGS sequence"/>
</dbReference>
<dbReference type="RefSeq" id="WP_058024453.1">
    <property type="nucleotide sequence ID" value="NZ_LNDJ01000059.1"/>
</dbReference>
<reference evidence="2 3" key="1">
    <citation type="submission" date="2015-11" db="EMBL/GenBank/DDBJ databases">
        <title>Permanent draft genome of Psychrobacter piscatorii LQ58.</title>
        <authorList>
            <person name="Zhou M."/>
            <person name="Dong B."/>
            <person name="Liu Q."/>
        </authorList>
    </citation>
    <scope>NUCLEOTIDE SEQUENCE [LARGE SCALE GENOMIC DNA]</scope>
    <source>
        <strain evidence="2 3">LQ58</strain>
    </source>
</reference>
<name>A0A0T6DS83_9GAMM</name>
<organism evidence="2 3">
    <name type="scientific">Psychrobacter piscatorii</name>
    <dbReference type="NCBI Taxonomy" id="554343"/>
    <lineage>
        <taxon>Bacteria</taxon>
        <taxon>Pseudomonadati</taxon>
        <taxon>Pseudomonadota</taxon>
        <taxon>Gammaproteobacteria</taxon>
        <taxon>Moraxellales</taxon>
        <taxon>Moraxellaceae</taxon>
        <taxon>Psychrobacter</taxon>
    </lineage>
</organism>
<dbReference type="InterPro" id="IPR036527">
    <property type="entry name" value="SCP2_sterol-bd_dom_sf"/>
</dbReference>
<dbReference type="SUPFAM" id="SSF55718">
    <property type="entry name" value="SCP-like"/>
    <property type="match status" value="1"/>
</dbReference>
<dbReference type="EMBL" id="LNDJ01000059">
    <property type="protein sequence ID" value="KRU22737.1"/>
    <property type="molecule type" value="Genomic_DNA"/>
</dbReference>